<dbReference type="eggNOG" id="ENOG502SZE9">
    <property type="taxonomic scope" value="Eukaryota"/>
</dbReference>
<organism evidence="1 2">
    <name type="scientific">Theileria equi strain WA</name>
    <dbReference type="NCBI Taxonomy" id="1537102"/>
    <lineage>
        <taxon>Eukaryota</taxon>
        <taxon>Sar</taxon>
        <taxon>Alveolata</taxon>
        <taxon>Apicomplexa</taxon>
        <taxon>Aconoidasida</taxon>
        <taxon>Piroplasmida</taxon>
        <taxon>Theileriidae</taxon>
        <taxon>Theileria</taxon>
    </lineage>
</organism>
<dbReference type="AlphaFoldDB" id="L1LFQ4"/>
<dbReference type="GeneID" id="15807634"/>
<dbReference type="RefSeq" id="XP_004833638.1">
    <property type="nucleotide sequence ID" value="XM_004833581.1"/>
</dbReference>
<dbReference type="EMBL" id="ACOU01000002">
    <property type="protein sequence ID" value="EKX74186.1"/>
    <property type="molecule type" value="Genomic_DNA"/>
</dbReference>
<dbReference type="Proteomes" id="UP000031512">
    <property type="component" value="Unassembled WGS sequence"/>
</dbReference>
<protein>
    <submittedName>
        <fullName evidence="1">Uncharacterized protein</fullName>
    </submittedName>
</protein>
<dbReference type="OrthoDB" id="374157at2759"/>
<gene>
    <name evidence="1" type="ORF">BEWA_042240</name>
</gene>
<reference evidence="1 2" key="1">
    <citation type="journal article" date="2012" name="BMC Genomics">
        <title>Comparative genomic analysis and phylogenetic position of Theileria equi.</title>
        <authorList>
            <person name="Kappmeyer L.S."/>
            <person name="Thiagarajan M."/>
            <person name="Herndon D.R."/>
            <person name="Ramsay J.D."/>
            <person name="Caler E."/>
            <person name="Djikeng A."/>
            <person name="Gillespie J.J."/>
            <person name="Lau A.O."/>
            <person name="Roalson E.H."/>
            <person name="Silva J.C."/>
            <person name="Silva M.G."/>
            <person name="Suarez C.E."/>
            <person name="Ueti M.W."/>
            <person name="Nene V.M."/>
            <person name="Mealey R.H."/>
            <person name="Knowles D.P."/>
            <person name="Brayton K.A."/>
        </authorList>
    </citation>
    <scope>NUCLEOTIDE SEQUENCE [LARGE SCALE GENOMIC DNA]</scope>
    <source>
        <strain evidence="1 2">WA</strain>
    </source>
</reference>
<dbReference type="KEGG" id="beq:BEWA_042240"/>
<evidence type="ECO:0000313" key="2">
    <source>
        <dbReference type="Proteomes" id="UP000031512"/>
    </source>
</evidence>
<comment type="caution">
    <text evidence="1">The sequence shown here is derived from an EMBL/GenBank/DDBJ whole genome shotgun (WGS) entry which is preliminary data.</text>
</comment>
<dbReference type="Pfam" id="PF09808">
    <property type="entry name" value="SNAPC1"/>
    <property type="match status" value="1"/>
</dbReference>
<keyword evidence="2" id="KW-1185">Reference proteome</keyword>
<dbReference type="InterPro" id="IPR019188">
    <property type="entry name" value="SNAPC1"/>
</dbReference>
<sequence>MEIVSNPVERIKHCLGDVYSGYFIPTVICGRSLCFKKDLNKFIKDFCDIIYKEDLSLLEDENKDFGLKSLGSLFKERMISKLLTVSPEENICDVWNLLWGVWADIFNSEPEGKSESYIILHKTTCVYLMFYLYHCQSGLNNFVISLSLETFEACIDLAKIVLERFQVTSVVDVLNYLVSKKCINVALYDGIQYLYQNKYGKPLTIKKKSISRS</sequence>
<accession>L1LFQ4</accession>
<name>L1LFQ4_THEEQ</name>
<proteinExistence type="predicted"/>
<dbReference type="VEuPathDB" id="PiroplasmaDB:BEWA_042240"/>
<evidence type="ECO:0000313" key="1">
    <source>
        <dbReference type="EMBL" id="EKX74186.1"/>
    </source>
</evidence>